<name>A0A286RKV0_9BACT</name>
<organism evidence="7 8">
    <name type="scientific">Thermogutta terrifontis</name>
    <dbReference type="NCBI Taxonomy" id="1331910"/>
    <lineage>
        <taxon>Bacteria</taxon>
        <taxon>Pseudomonadati</taxon>
        <taxon>Planctomycetota</taxon>
        <taxon>Planctomycetia</taxon>
        <taxon>Pirellulales</taxon>
        <taxon>Thermoguttaceae</taxon>
        <taxon>Thermogutta</taxon>
    </lineage>
</organism>
<dbReference type="GO" id="GO:0016987">
    <property type="term" value="F:sigma factor activity"/>
    <property type="evidence" value="ECO:0007669"/>
    <property type="project" value="UniProtKB-KW"/>
</dbReference>
<keyword evidence="8" id="KW-1185">Reference proteome</keyword>
<feature type="domain" description="RNA polymerase sigma factor 70 region 4 type 2" evidence="6">
    <location>
        <begin position="114"/>
        <end position="166"/>
    </location>
</feature>
<gene>
    <name evidence="7" type="ORF">THTE_3973</name>
</gene>
<dbReference type="InterPro" id="IPR014284">
    <property type="entry name" value="RNA_pol_sigma-70_dom"/>
</dbReference>
<dbReference type="SUPFAM" id="SSF88659">
    <property type="entry name" value="Sigma3 and sigma4 domains of RNA polymerase sigma factors"/>
    <property type="match status" value="1"/>
</dbReference>
<dbReference type="KEGG" id="ttf:THTE_3973"/>
<sequence>MPSRTQGQNEDRNEVFVRLLAGIQRRLFLYVMVLVADPQEAEEIVQDVSVVLWQRFEDFRPEEDFFRWACGIARHEVLKHRQRSARAARPFSPEFLEQIANHAVSVVETADERREALRECLHELQPHHRELLNQRYFQQMSTEQIAQLRGKSVEAIRRMLHRIRMAVLKCIQQKLRTAEEAA</sequence>
<dbReference type="NCBIfam" id="TIGR02989">
    <property type="entry name" value="Sig-70_gvs1"/>
    <property type="match status" value="1"/>
</dbReference>
<reference evidence="7 8" key="1">
    <citation type="journal article" name="Front. Microbiol.">
        <title>Sugar Metabolism of the First Thermophilic Planctomycete Thermogutta terrifontis: Comparative Genomic and Transcriptomic Approaches.</title>
        <authorList>
            <person name="Elcheninov A.G."/>
            <person name="Menzel P."/>
            <person name="Gudbergsdottir S.R."/>
            <person name="Slesarev A.I."/>
            <person name="Kadnikov V.V."/>
            <person name="Krogh A."/>
            <person name="Bonch-Osmolovskaya E.A."/>
            <person name="Peng X."/>
            <person name="Kublanov I.V."/>
        </authorList>
    </citation>
    <scope>NUCLEOTIDE SEQUENCE [LARGE SCALE GENOMIC DNA]</scope>
    <source>
        <strain evidence="7 8">R1</strain>
    </source>
</reference>
<dbReference type="PANTHER" id="PTHR43133:SF51">
    <property type="entry name" value="RNA POLYMERASE SIGMA FACTOR"/>
    <property type="match status" value="1"/>
</dbReference>
<evidence type="ECO:0000259" key="5">
    <source>
        <dbReference type="Pfam" id="PF04542"/>
    </source>
</evidence>
<dbReference type="InterPro" id="IPR039425">
    <property type="entry name" value="RNA_pol_sigma-70-like"/>
</dbReference>
<dbReference type="InterPro" id="IPR013249">
    <property type="entry name" value="RNA_pol_sigma70_r4_t2"/>
</dbReference>
<dbReference type="Pfam" id="PF08281">
    <property type="entry name" value="Sigma70_r4_2"/>
    <property type="match status" value="1"/>
</dbReference>
<dbReference type="GO" id="GO:0003677">
    <property type="term" value="F:DNA binding"/>
    <property type="evidence" value="ECO:0007669"/>
    <property type="project" value="InterPro"/>
</dbReference>
<dbReference type="SUPFAM" id="SSF88946">
    <property type="entry name" value="Sigma2 domain of RNA polymerase sigma factors"/>
    <property type="match status" value="1"/>
</dbReference>
<evidence type="ECO:0000313" key="7">
    <source>
        <dbReference type="EMBL" id="ASV76574.1"/>
    </source>
</evidence>
<evidence type="ECO:0000313" key="8">
    <source>
        <dbReference type="Proteomes" id="UP000215086"/>
    </source>
</evidence>
<evidence type="ECO:0000259" key="6">
    <source>
        <dbReference type="Pfam" id="PF08281"/>
    </source>
</evidence>
<dbReference type="InterPro" id="IPR007627">
    <property type="entry name" value="RNA_pol_sigma70_r2"/>
</dbReference>
<dbReference type="PANTHER" id="PTHR43133">
    <property type="entry name" value="RNA POLYMERASE ECF-TYPE SIGMA FACTO"/>
    <property type="match status" value="1"/>
</dbReference>
<dbReference type="InterPro" id="IPR013324">
    <property type="entry name" value="RNA_pol_sigma_r3/r4-like"/>
</dbReference>
<dbReference type="GO" id="GO:0006352">
    <property type="term" value="P:DNA-templated transcription initiation"/>
    <property type="evidence" value="ECO:0007669"/>
    <property type="project" value="InterPro"/>
</dbReference>
<evidence type="ECO:0000256" key="3">
    <source>
        <dbReference type="ARBA" id="ARBA00023082"/>
    </source>
</evidence>
<dbReference type="InterPro" id="IPR013325">
    <property type="entry name" value="RNA_pol_sigma_r2"/>
</dbReference>
<keyword evidence="4" id="KW-0804">Transcription</keyword>
<dbReference type="Gene3D" id="1.10.10.10">
    <property type="entry name" value="Winged helix-like DNA-binding domain superfamily/Winged helix DNA-binding domain"/>
    <property type="match status" value="1"/>
</dbReference>
<keyword evidence="3" id="KW-0731">Sigma factor</keyword>
<proteinExistence type="inferred from homology"/>
<dbReference type="Pfam" id="PF04542">
    <property type="entry name" value="Sigma70_r2"/>
    <property type="match status" value="1"/>
</dbReference>
<dbReference type="NCBIfam" id="TIGR02937">
    <property type="entry name" value="sigma70-ECF"/>
    <property type="match status" value="1"/>
</dbReference>
<feature type="domain" description="RNA polymerase sigma-70 region 2" evidence="5">
    <location>
        <begin position="24"/>
        <end position="86"/>
    </location>
</feature>
<dbReference type="InterPro" id="IPR014331">
    <property type="entry name" value="RNA_pol_sigma70_ECF_RHOBA"/>
</dbReference>
<comment type="similarity">
    <text evidence="1">Belongs to the sigma-70 factor family. ECF subfamily.</text>
</comment>
<dbReference type="RefSeq" id="WP_095416334.1">
    <property type="nucleotide sequence ID" value="NZ_CP018477.1"/>
</dbReference>
<evidence type="ECO:0000256" key="4">
    <source>
        <dbReference type="ARBA" id="ARBA00023163"/>
    </source>
</evidence>
<dbReference type="OrthoDB" id="6383365at2"/>
<dbReference type="Gene3D" id="1.10.1740.10">
    <property type="match status" value="1"/>
</dbReference>
<dbReference type="Proteomes" id="UP000215086">
    <property type="component" value="Chromosome"/>
</dbReference>
<evidence type="ECO:0000256" key="1">
    <source>
        <dbReference type="ARBA" id="ARBA00010641"/>
    </source>
</evidence>
<evidence type="ECO:0000256" key="2">
    <source>
        <dbReference type="ARBA" id="ARBA00023015"/>
    </source>
</evidence>
<dbReference type="InterPro" id="IPR036388">
    <property type="entry name" value="WH-like_DNA-bd_sf"/>
</dbReference>
<dbReference type="EMBL" id="CP018477">
    <property type="protein sequence ID" value="ASV76574.1"/>
    <property type="molecule type" value="Genomic_DNA"/>
</dbReference>
<dbReference type="AlphaFoldDB" id="A0A286RKV0"/>
<accession>A0A286RKV0</accession>
<protein>
    <submittedName>
        <fullName evidence="7">Transcriptional control</fullName>
    </submittedName>
</protein>
<keyword evidence="2" id="KW-0805">Transcription regulation</keyword>